<reference evidence="5 6" key="1">
    <citation type="submission" date="2023-08" db="EMBL/GenBank/DDBJ databases">
        <title>Annotated Genome Sequence of Vanrija albida AlHP1.</title>
        <authorList>
            <person name="Herzog R."/>
        </authorList>
    </citation>
    <scope>NUCLEOTIDE SEQUENCE [LARGE SCALE GENOMIC DNA]</scope>
    <source>
        <strain evidence="5 6">AlHP1</strain>
    </source>
</reference>
<dbReference type="Pfam" id="PF00400">
    <property type="entry name" value="WD40"/>
    <property type="match status" value="4"/>
</dbReference>
<accession>A0ABR3Q0R4</accession>
<dbReference type="RefSeq" id="XP_069208220.1">
    <property type="nucleotide sequence ID" value="XM_069353578.1"/>
</dbReference>
<dbReference type="InterPro" id="IPR015943">
    <property type="entry name" value="WD40/YVTN_repeat-like_dom_sf"/>
</dbReference>
<dbReference type="InterPro" id="IPR020472">
    <property type="entry name" value="WD40_PAC1"/>
</dbReference>
<dbReference type="PROSITE" id="PS50082">
    <property type="entry name" value="WD_REPEATS_2"/>
    <property type="match status" value="4"/>
</dbReference>
<dbReference type="SMART" id="SM00320">
    <property type="entry name" value="WD40"/>
    <property type="match status" value="5"/>
</dbReference>
<dbReference type="InterPro" id="IPR036322">
    <property type="entry name" value="WD40_repeat_dom_sf"/>
</dbReference>
<evidence type="ECO:0000256" key="2">
    <source>
        <dbReference type="ARBA" id="ARBA00022737"/>
    </source>
</evidence>
<evidence type="ECO:0000313" key="6">
    <source>
        <dbReference type="Proteomes" id="UP001565368"/>
    </source>
</evidence>
<evidence type="ECO:0000256" key="4">
    <source>
        <dbReference type="SAM" id="MobiDB-lite"/>
    </source>
</evidence>
<evidence type="ECO:0000313" key="5">
    <source>
        <dbReference type="EMBL" id="KAL1408276.1"/>
    </source>
</evidence>
<dbReference type="SUPFAM" id="SSF50978">
    <property type="entry name" value="WD40 repeat-like"/>
    <property type="match status" value="1"/>
</dbReference>
<keyword evidence="2" id="KW-0677">Repeat</keyword>
<dbReference type="PANTHER" id="PTHR16017">
    <property type="entry name" value="GASTRULATION DEFECTIVE PROTEIN 1-RELATED"/>
    <property type="match status" value="1"/>
</dbReference>
<sequence>MEGFDLPMSFGKKAKPQAGKAKAGQAKREEVSGLRGRADVQPARPALPPPREVPRAEPGPSRPAADGAKADGSEDDDDIGPKPPAPAPKRKAEDDDEDSDESEYEEEADRTPVTHEIVLKDHTKLVSALAVEPSGARVATGSHDYDCKLWDFGGMDQRLRPFKSFEPNGSYFIHDLSYAPDGKHLLVVSGTFYPKVFDRDGGNELEFNKGDVYLRDMKVTKGHTAEINSGAWHPTDNETFLTAANDSTLRIWELGNRQKQKHVIVVRSKERGNRTHVTACAWSPDGKLIAGGCLDGALHIWRTGGNFARPDKSNEAAHEKNTETTALAFSPDGTRLVSRGADDTIKLWDVKNLRQPLAVHKDVANVYSETGVAWSPDGKAVLVGTAVDPRKEDAIGEILFLSAEDLSVQRRVPIAKGASVVRVVWHSRINQIFASLSNGNVYVLYSPHSSIHGALLPLAKMPRTKARDVSYTTADLTPVIYTPDAQGLGGPRHGLSAHQQEKRAKKFKPTEPVHGVGKGGRIGASATAGFVQEMFASGARPGLEDPREALLKYATEEEKERKKYMAEGGGE</sequence>
<dbReference type="PRINTS" id="PR00320">
    <property type="entry name" value="GPROTEINBRPT"/>
</dbReference>
<feature type="repeat" description="WD" evidence="3">
    <location>
        <begin position="317"/>
        <end position="358"/>
    </location>
</feature>
<feature type="repeat" description="WD" evidence="3">
    <location>
        <begin position="119"/>
        <end position="151"/>
    </location>
</feature>
<organism evidence="5 6">
    <name type="scientific">Vanrija albida</name>
    <dbReference type="NCBI Taxonomy" id="181172"/>
    <lineage>
        <taxon>Eukaryota</taxon>
        <taxon>Fungi</taxon>
        <taxon>Dikarya</taxon>
        <taxon>Basidiomycota</taxon>
        <taxon>Agaricomycotina</taxon>
        <taxon>Tremellomycetes</taxon>
        <taxon>Trichosporonales</taxon>
        <taxon>Trichosporonaceae</taxon>
        <taxon>Vanrija</taxon>
    </lineage>
</organism>
<dbReference type="EMBL" id="JBBXJM010000004">
    <property type="protein sequence ID" value="KAL1408276.1"/>
    <property type="molecule type" value="Genomic_DNA"/>
</dbReference>
<keyword evidence="6" id="KW-1185">Reference proteome</keyword>
<dbReference type="Gene3D" id="2.130.10.10">
    <property type="entry name" value="YVTN repeat-like/Quinoprotein amine dehydrogenase"/>
    <property type="match status" value="2"/>
</dbReference>
<gene>
    <name evidence="5" type="ORF">Q8F55_005082</name>
</gene>
<dbReference type="Proteomes" id="UP001565368">
    <property type="component" value="Unassembled WGS sequence"/>
</dbReference>
<evidence type="ECO:0000256" key="3">
    <source>
        <dbReference type="PROSITE-ProRule" id="PRU00221"/>
    </source>
</evidence>
<dbReference type="PROSITE" id="PS50294">
    <property type="entry name" value="WD_REPEATS_REGION"/>
    <property type="match status" value="4"/>
</dbReference>
<feature type="compositionally biased region" description="Basic and acidic residues" evidence="4">
    <location>
        <begin position="26"/>
        <end position="38"/>
    </location>
</feature>
<feature type="region of interest" description="Disordered" evidence="4">
    <location>
        <begin position="1"/>
        <end position="116"/>
    </location>
</feature>
<comment type="caution">
    <text evidence="5">The sequence shown here is derived from an EMBL/GenBank/DDBJ whole genome shotgun (WGS) entry which is preliminary data.</text>
</comment>
<evidence type="ECO:0000256" key="1">
    <source>
        <dbReference type="ARBA" id="ARBA00022574"/>
    </source>
</evidence>
<dbReference type="PANTHER" id="PTHR16017:SF0">
    <property type="entry name" value="WD REPEAT-CONTAINING PROTEIN 70"/>
    <property type="match status" value="1"/>
</dbReference>
<evidence type="ECO:0008006" key="7">
    <source>
        <dbReference type="Google" id="ProtNLM"/>
    </source>
</evidence>
<keyword evidence="1 3" id="KW-0853">WD repeat</keyword>
<dbReference type="GeneID" id="95986125"/>
<protein>
    <recommendedName>
        <fullName evidence="7">Anaphase-promoting complex subunit 4 WD40 domain-containing protein</fullName>
    </recommendedName>
</protein>
<feature type="repeat" description="WD" evidence="3">
    <location>
        <begin position="220"/>
        <end position="262"/>
    </location>
</feature>
<feature type="compositionally biased region" description="Acidic residues" evidence="4">
    <location>
        <begin position="94"/>
        <end position="108"/>
    </location>
</feature>
<dbReference type="InterPro" id="IPR051858">
    <property type="entry name" value="WD_repeat_GAD-1"/>
</dbReference>
<feature type="repeat" description="WD" evidence="3">
    <location>
        <begin position="270"/>
        <end position="301"/>
    </location>
</feature>
<dbReference type="InterPro" id="IPR001680">
    <property type="entry name" value="WD40_rpt"/>
</dbReference>
<name>A0ABR3Q0R4_9TREE</name>
<proteinExistence type="predicted"/>